<evidence type="ECO:0000313" key="1">
    <source>
        <dbReference type="EMBL" id="KAK0625164.1"/>
    </source>
</evidence>
<comment type="caution">
    <text evidence="1">The sequence shown here is derived from an EMBL/GenBank/DDBJ whole genome shotgun (WGS) entry which is preliminary data.</text>
</comment>
<protein>
    <submittedName>
        <fullName evidence="1">Uncharacterized protein</fullName>
    </submittedName>
</protein>
<evidence type="ECO:0000313" key="2">
    <source>
        <dbReference type="Proteomes" id="UP001174934"/>
    </source>
</evidence>
<accession>A0AA39X0R7</accession>
<reference evidence="1" key="1">
    <citation type="submission" date="2023-06" db="EMBL/GenBank/DDBJ databases">
        <title>Genome-scale phylogeny and comparative genomics of the fungal order Sordariales.</title>
        <authorList>
            <consortium name="Lawrence Berkeley National Laboratory"/>
            <person name="Hensen N."/>
            <person name="Bonometti L."/>
            <person name="Westerberg I."/>
            <person name="Brannstrom I.O."/>
            <person name="Guillou S."/>
            <person name="Cros-Aarteil S."/>
            <person name="Calhoun S."/>
            <person name="Haridas S."/>
            <person name="Kuo A."/>
            <person name="Mondo S."/>
            <person name="Pangilinan J."/>
            <person name="Riley R."/>
            <person name="LaButti K."/>
            <person name="Andreopoulos B."/>
            <person name="Lipzen A."/>
            <person name="Chen C."/>
            <person name="Yanf M."/>
            <person name="Daum C."/>
            <person name="Ng V."/>
            <person name="Clum A."/>
            <person name="Steindorff A."/>
            <person name="Ohm R."/>
            <person name="Martin F."/>
            <person name="Silar P."/>
            <person name="Natvig D."/>
            <person name="Lalanne C."/>
            <person name="Gautier V."/>
            <person name="Ament-velasquez S.L."/>
            <person name="Kruys A."/>
            <person name="Hutchinson M.I."/>
            <person name="Powell A.J."/>
            <person name="Barry K."/>
            <person name="Miller A.N."/>
            <person name="Grigoriev I.V."/>
            <person name="Debuchy R."/>
            <person name="Gladieux P."/>
            <person name="Thoren M.H."/>
            <person name="Johannesson H."/>
        </authorList>
    </citation>
    <scope>NUCLEOTIDE SEQUENCE</scope>
    <source>
        <strain evidence="1">SMH3391-2</strain>
    </source>
</reference>
<organism evidence="1 2">
    <name type="scientific">Bombardia bombarda</name>
    <dbReference type="NCBI Taxonomy" id="252184"/>
    <lineage>
        <taxon>Eukaryota</taxon>
        <taxon>Fungi</taxon>
        <taxon>Dikarya</taxon>
        <taxon>Ascomycota</taxon>
        <taxon>Pezizomycotina</taxon>
        <taxon>Sordariomycetes</taxon>
        <taxon>Sordariomycetidae</taxon>
        <taxon>Sordariales</taxon>
        <taxon>Lasiosphaeriaceae</taxon>
        <taxon>Bombardia</taxon>
    </lineage>
</organism>
<sequence length="226" mass="24671">MGLIKKTLLTGALTGAGVLGYIGATTTIISPLPKDDPIWSSRTYAKYNMHQNPATQDVCVKRIPLSKIRPELLQKEGDLAVEFSRGVWSGLGFRFQRAFAARKYQSAATASDLWTVEQLSTSTYEPGTQLTDHFQVVEKTPTEIIVRCGDSPRNAGPRDSDGLFAISAVVDKERGEVVLGLKSCFFHSDRRVEGTIGPVAGAAEVLHQWYSRILMATAASRVTRGL</sequence>
<gene>
    <name evidence="1" type="ORF">B0T17DRAFT_590823</name>
</gene>
<dbReference type="AlphaFoldDB" id="A0AA39X0R7"/>
<proteinExistence type="predicted"/>
<dbReference type="Proteomes" id="UP001174934">
    <property type="component" value="Unassembled WGS sequence"/>
</dbReference>
<dbReference type="EMBL" id="JAULSR010000003">
    <property type="protein sequence ID" value="KAK0625164.1"/>
    <property type="molecule type" value="Genomic_DNA"/>
</dbReference>
<name>A0AA39X0R7_9PEZI</name>
<keyword evidence="2" id="KW-1185">Reference proteome</keyword>